<keyword evidence="6" id="KW-0902">Two-component regulatory system</keyword>
<dbReference type="EMBL" id="CP136051">
    <property type="protein sequence ID" value="WOK04824.1"/>
    <property type="molecule type" value="Genomic_DNA"/>
</dbReference>
<gene>
    <name evidence="9" type="ORF">RT717_17210</name>
</gene>
<keyword evidence="4" id="KW-0808">Transferase</keyword>
<evidence type="ECO:0000256" key="1">
    <source>
        <dbReference type="ARBA" id="ARBA00000085"/>
    </source>
</evidence>
<feature type="transmembrane region" description="Helical" evidence="7">
    <location>
        <begin position="177"/>
        <end position="195"/>
    </location>
</feature>
<dbReference type="InterPro" id="IPR050736">
    <property type="entry name" value="Sensor_HK_Regulatory"/>
</dbReference>
<keyword evidence="10" id="KW-1185">Reference proteome</keyword>
<evidence type="ECO:0000256" key="6">
    <source>
        <dbReference type="ARBA" id="ARBA00023012"/>
    </source>
</evidence>
<evidence type="ECO:0000313" key="9">
    <source>
        <dbReference type="EMBL" id="WOK04824.1"/>
    </source>
</evidence>
<organism evidence="9 10">
    <name type="scientific">Imperialibacter roseus</name>
    <dbReference type="NCBI Taxonomy" id="1324217"/>
    <lineage>
        <taxon>Bacteria</taxon>
        <taxon>Pseudomonadati</taxon>
        <taxon>Bacteroidota</taxon>
        <taxon>Cytophagia</taxon>
        <taxon>Cytophagales</taxon>
        <taxon>Flammeovirgaceae</taxon>
        <taxon>Imperialibacter</taxon>
    </lineage>
</organism>
<feature type="domain" description="Histidine kinase" evidence="8">
    <location>
        <begin position="211"/>
        <end position="431"/>
    </location>
</feature>
<evidence type="ECO:0000256" key="2">
    <source>
        <dbReference type="ARBA" id="ARBA00012438"/>
    </source>
</evidence>
<reference evidence="9 10" key="1">
    <citation type="journal article" date="2023" name="Microbiol. Resour. Announc.">
        <title>Complete Genome Sequence of Imperialibacter roseus strain P4T.</title>
        <authorList>
            <person name="Tizabi D.R."/>
            <person name="Bachvaroff T."/>
            <person name="Hill R.T."/>
        </authorList>
    </citation>
    <scope>NUCLEOTIDE SEQUENCE [LARGE SCALE GENOMIC DNA]</scope>
    <source>
        <strain evidence="9 10">P4T</strain>
    </source>
</reference>
<keyword evidence="7" id="KW-0812">Transmembrane</keyword>
<dbReference type="Pfam" id="PF00512">
    <property type="entry name" value="HisKA"/>
    <property type="match status" value="1"/>
</dbReference>
<accession>A0ABZ0IJY6</accession>
<proteinExistence type="predicted"/>
<evidence type="ECO:0000256" key="5">
    <source>
        <dbReference type="ARBA" id="ARBA00022777"/>
    </source>
</evidence>
<keyword evidence="7" id="KW-0472">Membrane</keyword>
<evidence type="ECO:0000259" key="8">
    <source>
        <dbReference type="PROSITE" id="PS50109"/>
    </source>
</evidence>
<dbReference type="RefSeq" id="WP_317487624.1">
    <property type="nucleotide sequence ID" value="NZ_CP136051.1"/>
</dbReference>
<dbReference type="SUPFAM" id="SSF55874">
    <property type="entry name" value="ATPase domain of HSP90 chaperone/DNA topoisomerase II/histidine kinase"/>
    <property type="match status" value="1"/>
</dbReference>
<name>A0ABZ0IJY6_9BACT</name>
<dbReference type="GO" id="GO:0016301">
    <property type="term" value="F:kinase activity"/>
    <property type="evidence" value="ECO:0007669"/>
    <property type="project" value="UniProtKB-KW"/>
</dbReference>
<evidence type="ECO:0000256" key="4">
    <source>
        <dbReference type="ARBA" id="ARBA00022679"/>
    </source>
</evidence>
<dbReference type="SMART" id="SM00388">
    <property type="entry name" value="HisKA"/>
    <property type="match status" value="1"/>
</dbReference>
<dbReference type="Proteomes" id="UP001302349">
    <property type="component" value="Chromosome"/>
</dbReference>
<dbReference type="PANTHER" id="PTHR43711:SF1">
    <property type="entry name" value="HISTIDINE KINASE 1"/>
    <property type="match status" value="1"/>
</dbReference>
<dbReference type="InterPro" id="IPR036890">
    <property type="entry name" value="HATPase_C_sf"/>
</dbReference>
<keyword evidence="3" id="KW-0597">Phosphoprotein</keyword>
<dbReference type="Gene3D" id="1.10.287.130">
    <property type="match status" value="1"/>
</dbReference>
<dbReference type="InterPro" id="IPR036097">
    <property type="entry name" value="HisK_dim/P_sf"/>
</dbReference>
<keyword evidence="7" id="KW-1133">Transmembrane helix</keyword>
<dbReference type="Gene3D" id="3.30.565.10">
    <property type="entry name" value="Histidine kinase-like ATPase, C-terminal domain"/>
    <property type="match status" value="1"/>
</dbReference>
<comment type="catalytic activity">
    <reaction evidence="1">
        <text>ATP + protein L-histidine = ADP + protein N-phospho-L-histidine.</text>
        <dbReference type="EC" id="2.7.13.3"/>
    </reaction>
</comment>
<dbReference type="EC" id="2.7.13.3" evidence="2"/>
<feature type="transmembrane region" description="Helical" evidence="7">
    <location>
        <begin position="6"/>
        <end position="24"/>
    </location>
</feature>
<dbReference type="SUPFAM" id="SSF47384">
    <property type="entry name" value="Homodimeric domain of signal transducing histidine kinase"/>
    <property type="match status" value="1"/>
</dbReference>
<dbReference type="CDD" id="cd00075">
    <property type="entry name" value="HATPase"/>
    <property type="match status" value="1"/>
</dbReference>
<dbReference type="InterPro" id="IPR004358">
    <property type="entry name" value="Sig_transdc_His_kin-like_C"/>
</dbReference>
<evidence type="ECO:0000256" key="7">
    <source>
        <dbReference type="SAM" id="Phobius"/>
    </source>
</evidence>
<evidence type="ECO:0000256" key="3">
    <source>
        <dbReference type="ARBA" id="ARBA00022553"/>
    </source>
</evidence>
<sequence>MKLSKYTFILLFLVVVTSLGVLLYNQYRILEQDIETNRNVMSMAVPDILSDLYDNSMYNDDLRDLVDDIRGTDSFVFTNTSEVTDPLQLKLKTEIDKVLALNYPNFDYRVDGYTSSEYGCMIHRGNWPVQPEAKNVMAADNHLCFCMIYPKKLDIAMTYTNKGAAVLGESADIIRTSLILIVVILGAFGYTIYTINKQKKLSDLKRDFINNLTHEFKTPIFSISLAAKSLKAKEEVKTSEKMTSYVNLIGAESKRLQTQVDKILQMAMLDSGNLHLEKKTFDLHEVIRQVADSFTMIIAEKQGEIKLSLLAKRHLITADETHIKNVLYNLIDNAQKYTNGAPKINISTSDTAQDGILLVVKDHGIGIDERVQKYIFDQFYRAQQGDIHTVKGFGLGLSYVKRIVEFHMGTISLTSQPGAGSEFSIFLPQVS</sequence>
<keyword evidence="5 9" id="KW-0418">Kinase</keyword>
<dbReference type="InterPro" id="IPR003661">
    <property type="entry name" value="HisK_dim/P_dom"/>
</dbReference>
<dbReference type="InterPro" id="IPR005467">
    <property type="entry name" value="His_kinase_dom"/>
</dbReference>
<dbReference type="CDD" id="cd00082">
    <property type="entry name" value="HisKA"/>
    <property type="match status" value="1"/>
</dbReference>
<dbReference type="Pfam" id="PF02518">
    <property type="entry name" value="HATPase_c"/>
    <property type="match status" value="1"/>
</dbReference>
<evidence type="ECO:0000313" key="10">
    <source>
        <dbReference type="Proteomes" id="UP001302349"/>
    </source>
</evidence>
<dbReference type="PANTHER" id="PTHR43711">
    <property type="entry name" value="TWO-COMPONENT HISTIDINE KINASE"/>
    <property type="match status" value="1"/>
</dbReference>
<dbReference type="PRINTS" id="PR00344">
    <property type="entry name" value="BCTRLSENSOR"/>
</dbReference>
<protein>
    <recommendedName>
        <fullName evidence="2">histidine kinase</fullName>
        <ecNumber evidence="2">2.7.13.3</ecNumber>
    </recommendedName>
</protein>
<dbReference type="PROSITE" id="PS50109">
    <property type="entry name" value="HIS_KIN"/>
    <property type="match status" value="1"/>
</dbReference>
<dbReference type="SMART" id="SM00387">
    <property type="entry name" value="HATPase_c"/>
    <property type="match status" value="1"/>
</dbReference>
<dbReference type="InterPro" id="IPR003594">
    <property type="entry name" value="HATPase_dom"/>
</dbReference>